<evidence type="ECO:0000313" key="8">
    <source>
        <dbReference type="Proteomes" id="UP000199441"/>
    </source>
</evidence>
<dbReference type="InterPro" id="IPR032503">
    <property type="entry name" value="FAO_M"/>
</dbReference>
<evidence type="ECO:0000256" key="1">
    <source>
        <dbReference type="ARBA" id="ARBA00008609"/>
    </source>
</evidence>
<dbReference type="STRING" id="670155.SAMN04488001_3349"/>
<dbReference type="InterPro" id="IPR036188">
    <property type="entry name" value="FAD/NAD-bd_sf"/>
</dbReference>
<gene>
    <name evidence="7" type="ORF">SAMN04488001_3349</name>
</gene>
<evidence type="ECO:0000313" key="7">
    <source>
        <dbReference type="EMBL" id="SDX49186.1"/>
    </source>
</evidence>
<dbReference type="InterPro" id="IPR028896">
    <property type="entry name" value="GcvT/YgfZ/DmdA"/>
</dbReference>
<comment type="similarity">
    <text evidence="1">Belongs to the GcvT family.</text>
</comment>
<dbReference type="EMBL" id="FNOI01000008">
    <property type="protein sequence ID" value="SDX49186.1"/>
    <property type="molecule type" value="Genomic_DNA"/>
</dbReference>
<keyword evidence="2" id="KW-0560">Oxidoreductase</keyword>
<dbReference type="Gene3D" id="3.30.70.1400">
    <property type="entry name" value="Aminomethyltransferase beta-barrel domains"/>
    <property type="match status" value="1"/>
</dbReference>
<evidence type="ECO:0000259" key="4">
    <source>
        <dbReference type="Pfam" id="PF01571"/>
    </source>
</evidence>
<dbReference type="SUPFAM" id="SSF51905">
    <property type="entry name" value="FAD/NAD(P)-binding domain"/>
    <property type="match status" value="1"/>
</dbReference>
<dbReference type="PANTHER" id="PTHR43757:SF2">
    <property type="entry name" value="AMINOMETHYLTRANSFERASE, MITOCHONDRIAL"/>
    <property type="match status" value="1"/>
</dbReference>
<dbReference type="InterPro" id="IPR013977">
    <property type="entry name" value="GcvT_C"/>
</dbReference>
<dbReference type="Proteomes" id="UP000199441">
    <property type="component" value="Unassembled WGS sequence"/>
</dbReference>
<dbReference type="Pfam" id="PF08669">
    <property type="entry name" value="GCV_T_C"/>
    <property type="match status" value="1"/>
</dbReference>
<dbReference type="InterPro" id="IPR006222">
    <property type="entry name" value="GCVT_N"/>
</dbReference>
<dbReference type="AlphaFoldDB" id="A0A1H3C509"/>
<proteinExistence type="inferred from homology"/>
<evidence type="ECO:0000259" key="3">
    <source>
        <dbReference type="Pfam" id="PF01266"/>
    </source>
</evidence>
<evidence type="ECO:0000259" key="5">
    <source>
        <dbReference type="Pfam" id="PF08669"/>
    </source>
</evidence>
<feature type="domain" description="Aminomethyltransferase C-terminal" evidence="5">
    <location>
        <begin position="723"/>
        <end position="805"/>
    </location>
</feature>
<dbReference type="RefSeq" id="WP_089948065.1">
    <property type="nucleotide sequence ID" value="NZ_FNOI01000008.1"/>
</dbReference>
<dbReference type="InterPro" id="IPR029043">
    <property type="entry name" value="GcvT/YgfZ_C"/>
</dbReference>
<sequence length="813" mass="89787">MTLPTHARVVIIGGGIIGCSVAYHLAKLGWKDIVLLERKQLTSGTTWHAAGLIAQLRATKNMTKLAKYSQELYGDLEAETGVATGFKRCGSITVALTEERLEEINRQAAMARSFGVEAESISPEEVKKRYELLNIDGVTGGVYLPLDGQGDPANIAQALAKGARQNGALVKEGYLVTSIEKEGRRVTGVTWEDKNGETGSIQAEHVVNCGGMWGHQVGRMAGVNVPLHACEHFYIVTESVPGLTQMPVLRVPDECAYYKEDAGKMLLGAFEPVAKPWTLDIPKDFEFDQLPEDFDHFEPILEAAVDRLPMLAEAGIHTFFNGPESFTPDDAYHLGLAPELDNFWVAAGFNSIGIQSAGGAGSALAQWMDEGEKPFDLGDVDISRMQPFQGNRTYLYERSKESLGLLYADHFPYLQKKTARGVRRTPFHQHLLERGAVMGELAGWERANWFAREAQEPEYQYSWQRQNFFDNVREEHMAIRQNVGLYDMSSFGKIRVEGRDAEAFMNYVGGGDYSVPVGKIVYTQFLNSKAGIEADVTVTRLEEHAYLVVTPAATRLADETWLRRNVGNFNVVITDVTAGEGVLAVMGPRSRELLQAVSPADFSNEANPFGTAQEIEIGMGLARVHRVTYVGELGWEVYVSSDMAGHVFEVLAEAGHDFGMRLCGMHMMDTCRIEKGFRHFGHDITSEDHVMEAGLGFAVKKDKPDFIGREAVLDKAEKGLNMRLLQFKLIEPEPLLYHAEPVLRDGELVGYLTSGSYGHHLGAAMGMGYVPCHGEKLADVLASTYEIDVAGTRIKAEVSSKPFYDPKSERVKV</sequence>
<reference evidence="8" key="1">
    <citation type="submission" date="2016-10" db="EMBL/GenBank/DDBJ databases">
        <authorList>
            <person name="Varghese N."/>
            <person name="Submissions S."/>
        </authorList>
    </citation>
    <scope>NUCLEOTIDE SEQUENCE [LARGE SCALE GENOMIC DNA]</scope>
    <source>
        <strain evidence="8">DSM 26922</strain>
    </source>
</reference>
<feature type="domain" description="FAD dependent oxidoreductase central" evidence="6">
    <location>
        <begin position="370"/>
        <end position="424"/>
    </location>
</feature>
<accession>A0A1H3C509</accession>
<keyword evidence="8" id="KW-1185">Reference proteome</keyword>
<dbReference type="Gene3D" id="3.30.9.10">
    <property type="entry name" value="D-Amino Acid Oxidase, subunit A, domain 2"/>
    <property type="match status" value="1"/>
</dbReference>
<name>A0A1H3C509_9RHOB</name>
<evidence type="ECO:0000256" key="2">
    <source>
        <dbReference type="ARBA" id="ARBA00023002"/>
    </source>
</evidence>
<dbReference type="Gene3D" id="3.30.1360.120">
    <property type="entry name" value="Probable tRNA modification gtpase trme, domain 1"/>
    <property type="match status" value="1"/>
</dbReference>
<dbReference type="SUPFAM" id="SSF54373">
    <property type="entry name" value="FAD-linked reductases, C-terminal domain"/>
    <property type="match status" value="1"/>
</dbReference>
<protein>
    <submittedName>
        <fullName evidence="7">4-methylaminobutanoate oxidase (Formaldehyde-forming)</fullName>
    </submittedName>
</protein>
<dbReference type="InterPro" id="IPR006076">
    <property type="entry name" value="FAD-dep_OxRdtase"/>
</dbReference>
<dbReference type="Gene3D" id="2.40.30.110">
    <property type="entry name" value="Aminomethyltransferase beta-barrel domains"/>
    <property type="match status" value="1"/>
</dbReference>
<dbReference type="Pfam" id="PF01571">
    <property type="entry name" value="GCV_T"/>
    <property type="match status" value="1"/>
</dbReference>
<evidence type="ECO:0000259" key="6">
    <source>
        <dbReference type="Pfam" id="PF16350"/>
    </source>
</evidence>
<feature type="domain" description="FAD dependent oxidoreductase" evidence="3">
    <location>
        <begin position="8"/>
        <end position="367"/>
    </location>
</feature>
<dbReference type="PANTHER" id="PTHR43757">
    <property type="entry name" value="AMINOMETHYLTRANSFERASE"/>
    <property type="match status" value="1"/>
</dbReference>
<organism evidence="7 8">
    <name type="scientific">Litoreibacter albidus</name>
    <dbReference type="NCBI Taxonomy" id="670155"/>
    <lineage>
        <taxon>Bacteria</taxon>
        <taxon>Pseudomonadati</taxon>
        <taxon>Pseudomonadota</taxon>
        <taxon>Alphaproteobacteria</taxon>
        <taxon>Rhodobacterales</taxon>
        <taxon>Roseobacteraceae</taxon>
        <taxon>Litoreibacter</taxon>
    </lineage>
</organism>
<dbReference type="SUPFAM" id="SSF101790">
    <property type="entry name" value="Aminomethyltransferase beta-barrel domain"/>
    <property type="match status" value="1"/>
</dbReference>
<dbReference type="GO" id="GO:0016491">
    <property type="term" value="F:oxidoreductase activity"/>
    <property type="evidence" value="ECO:0007669"/>
    <property type="project" value="UniProtKB-KW"/>
</dbReference>
<dbReference type="Gene3D" id="3.50.50.60">
    <property type="entry name" value="FAD/NAD(P)-binding domain"/>
    <property type="match status" value="1"/>
</dbReference>
<feature type="domain" description="GCVT N-terminal" evidence="4">
    <location>
        <begin position="427"/>
        <end position="703"/>
    </location>
</feature>
<dbReference type="Pfam" id="PF16350">
    <property type="entry name" value="FAO_M"/>
    <property type="match status" value="1"/>
</dbReference>
<dbReference type="InterPro" id="IPR027266">
    <property type="entry name" value="TrmE/GcvT-like"/>
</dbReference>
<dbReference type="Pfam" id="PF01266">
    <property type="entry name" value="DAO"/>
    <property type="match status" value="1"/>
</dbReference>
<dbReference type="OrthoDB" id="7156675at2"/>
<dbReference type="SUPFAM" id="SSF103025">
    <property type="entry name" value="Folate-binding domain"/>
    <property type="match status" value="1"/>
</dbReference>